<comment type="caution">
    <text evidence="1">The sequence shown here is derived from an EMBL/GenBank/DDBJ whole genome shotgun (WGS) entry which is preliminary data.</text>
</comment>
<proteinExistence type="predicted"/>
<dbReference type="AlphaFoldDB" id="A0A0G0UFU5"/>
<gene>
    <name evidence="1" type="ORF">UU35_C0015G0001</name>
</gene>
<reference evidence="1 2" key="1">
    <citation type="journal article" date="2015" name="Nature">
        <title>rRNA introns, odd ribosomes, and small enigmatic genomes across a large radiation of phyla.</title>
        <authorList>
            <person name="Brown C.T."/>
            <person name="Hug L.A."/>
            <person name="Thomas B.C."/>
            <person name="Sharon I."/>
            <person name="Castelle C.J."/>
            <person name="Singh A."/>
            <person name="Wilkins M.J."/>
            <person name="Williams K.H."/>
            <person name="Banfield J.F."/>
        </authorList>
    </citation>
    <scope>NUCLEOTIDE SEQUENCE [LARGE SCALE GENOMIC DNA]</scope>
</reference>
<evidence type="ECO:0000313" key="2">
    <source>
        <dbReference type="Proteomes" id="UP000034616"/>
    </source>
</evidence>
<evidence type="ECO:0000313" key="1">
    <source>
        <dbReference type="EMBL" id="KKR86306.1"/>
    </source>
</evidence>
<dbReference type="Proteomes" id="UP000034616">
    <property type="component" value="Unassembled WGS sequence"/>
</dbReference>
<accession>A0A0G0UFU5</accession>
<organism evidence="1 2">
    <name type="scientific">Candidatus Uhrbacteria bacterium GW2011_GWC2_41_11</name>
    <dbReference type="NCBI Taxonomy" id="1618985"/>
    <lineage>
        <taxon>Bacteria</taxon>
        <taxon>Candidatus Uhriibacteriota</taxon>
    </lineage>
</organism>
<protein>
    <submittedName>
        <fullName evidence="1">Uncharacterized protein</fullName>
    </submittedName>
</protein>
<name>A0A0G0UFU5_9BACT</name>
<dbReference type="EMBL" id="LCAH01000015">
    <property type="protein sequence ID" value="KKR86306.1"/>
    <property type="molecule type" value="Genomic_DNA"/>
</dbReference>
<sequence length="81" mass="9590">MNGYIGVLASGHSPTTPLPLRQDKIKFVHYKKVVPLRRNKKKSIHHITAYMRFRFAPPIFATQTSHTRKRYLKFYFLIALF</sequence>